<dbReference type="InterPro" id="IPR008243">
    <property type="entry name" value="Chorismate_mutase_AroH"/>
</dbReference>
<dbReference type="Proteomes" id="UP000187151">
    <property type="component" value="Unassembled WGS sequence"/>
</dbReference>
<evidence type="ECO:0000256" key="1">
    <source>
        <dbReference type="PROSITE-ProRule" id="PRU00514"/>
    </source>
</evidence>
<dbReference type="InterPro" id="IPR035959">
    <property type="entry name" value="RutC-like_sf"/>
</dbReference>
<accession>A0ABX3G8P3</accession>
<dbReference type="SUPFAM" id="SSF55298">
    <property type="entry name" value="YjgF-like"/>
    <property type="match status" value="1"/>
</dbReference>
<dbReference type="Gene3D" id="3.30.1330.40">
    <property type="entry name" value="RutC-like"/>
    <property type="match status" value="1"/>
</dbReference>
<dbReference type="PANTHER" id="PTHR21164:SF0">
    <property type="entry name" value="CHORISMATE MUTASE AROH"/>
    <property type="match status" value="1"/>
</dbReference>
<keyword evidence="1" id="KW-0413">Isomerase</keyword>
<reference evidence="2 3" key="1">
    <citation type="submission" date="2016-01" db="EMBL/GenBank/DDBJ databases">
        <title>Streptomyces amritsarensis strain MTCC 11845 genome sequencing and assembly.</title>
        <authorList>
            <person name="Sharma D."/>
            <person name="Nair G.R."/>
            <person name="Kaur G."/>
            <person name="Manhas R.K."/>
            <person name="Mayilraj S."/>
        </authorList>
    </citation>
    <scope>NUCLEOTIDE SEQUENCE [LARGE SCALE GENOMIC DNA]</scope>
    <source>
        <strain evidence="2 3">MTCC 11845</strain>
    </source>
</reference>
<dbReference type="PROSITE" id="PS51167">
    <property type="entry name" value="CHORISMATE_MUT_1"/>
    <property type="match status" value="1"/>
</dbReference>
<comment type="caution">
    <text evidence="2">The sequence shown here is derived from an EMBL/GenBank/DDBJ whole genome shotgun (WGS) entry which is preliminary data.</text>
</comment>
<sequence>MSPAPGPAAVRAVRGGITVAEDSPRQIADATRTLVGELLVRNGLERDAVISLIFTCSLDLTSDTPALALREDGWEVPALCAADTAWSGAPARTVRVLAHVTSCGPLAPVYLGDCAPTRPVQSPA</sequence>
<keyword evidence="1" id="KW-0057">Aromatic amino acid biosynthesis</keyword>
<proteinExistence type="predicted"/>
<protein>
    <recommendedName>
        <fullName evidence="1">chorismate mutase</fullName>
        <ecNumber evidence="1">5.4.99.5</ecNumber>
    </recommendedName>
</protein>
<keyword evidence="3" id="KW-1185">Reference proteome</keyword>
<gene>
    <name evidence="2" type="ORF">AVW11_03735</name>
</gene>
<dbReference type="RefSeq" id="WP_076043190.1">
    <property type="nucleotide sequence ID" value="NZ_MQUR01000005.1"/>
</dbReference>
<dbReference type="EC" id="5.4.99.5" evidence="1"/>
<dbReference type="PANTHER" id="PTHR21164">
    <property type="entry name" value="CHORISMATE MUTASE"/>
    <property type="match status" value="1"/>
</dbReference>
<keyword evidence="1" id="KW-0028">Amino-acid biosynthesis</keyword>
<evidence type="ECO:0000313" key="2">
    <source>
        <dbReference type="EMBL" id="OLZ72514.1"/>
    </source>
</evidence>
<dbReference type="EMBL" id="MQUR01000005">
    <property type="protein sequence ID" value="OLZ72514.1"/>
    <property type="molecule type" value="Genomic_DNA"/>
</dbReference>
<name>A0ABX3G8P3_9ACTN</name>
<comment type="catalytic activity">
    <reaction evidence="1">
        <text>chorismate = prephenate</text>
        <dbReference type="Rhea" id="RHEA:13897"/>
        <dbReference type="ChEBI" id="CHEBI:29748"/>
        <dbReference type="ChEBI" id="CHEBI:29934"/>
        <dbReference type="EC" id="5.4.99.5"/>
    </reaction>
</comment>
<dbReference type="Pfam" id="PF07736">
    <property type="entry name" value="CM_1"/>
    <property type="match status" value="1"/>
</dbReference>
<evidence type="ECO:0000313" key="3">
    <source>
        <dbReference type="Proteomes" id="UP000187151"/>
    </source>
</evidence>
<organism evidence="2 3">
    <name type="scientific">Streptomyces amritsarensis</name>
    <dbReference type="NCBI Taxonomy" id="681158"/>
    <lineage>
        <taxon>Bacteria</taxon>
        <taxon>Bacillati</taxon>
        <taxon>Actinomycetota</taxon>
        <taxon>Actinomycetes</taxon>
        <taxon>Kitasatosporales</taxon>
        <taxon>Streptomycetaceae</taxon>
        <taxon>Streptomyces</taxon>
    </lineage>
</organism>